<evidence type="ECO:0000313" key="1">
    <source>
        <dbReference type="EMBL" id="KIY92435.1"/>
    </source>
</evidence>
<dbReference type="RefSeq" id="XP_013891455.1">
    <property type="nucleotide sequence ID" value="XM_014036001.1"/>
</dbReference>
<dbReference type="AlphaFoldDB" id="A0A0D2MAR4"/>
<proteinExistence type="predicted"/>
<dbReference type="OrthoDB" id="10267839at2759"/>
<dbReference type="GeneID" id="25733197"/>
<evidence type="ECO:0000313" key="2">
    <source>
        <dbReference type="Proteomes" id="UP000054498"/>
    </source>
</evidence>
<gene>
    <name evidence="1" type="ORF">MNEG_15527</name>
</gene>
<accession>A0A0D2MAR4</accession>
<organism evidence="1 2">
    <name type="scientific">Monoraphidium neglectum</name>
    <dbReference type="NCBI Taxonomy" id="145388"/>
    <lineage>
        <taxon>Eukaryota</taxon>
        <taxon>Viridiplantae</taxon>
        <taxon>Chlorophyta</taxon>
        <taxon>core chlorophytes</taxon>
        <taxon>Chlorophyceae</taxon>
        <taxon>CS clade</taxon>
        <taxon>Sphaeropleales</taxon>
        <taxon>Selenastraceae</taxon>
        <taxon>Monoraphidium</taxon>
    </lineage>
</organism>
<sequence>MCFTKEITAGMMLLNLGTGLLLTKRGHHISRTQIFYTFFAMEVLQFIQHFVAGDCDNWINQLTTVVGGGGR</sequence>
<reference evidence="1 2" key="1">
    <citation type="journal article" date="2013" name="BMC Genomics">
        <title>Reconstruction of the lipid metabolism for the microalga Monoraphidium neglectum from its genome sequence reveals characteristics suitable for biofuel production.</title>
        <authorList>
            <person name="Bogen C."/>
            <person name="Al-Dilaimi A."/>
            <person name="Albersmeier A."/>
            <person name="Wichmann J."/>
            <person name="Grundmann M."/>
            <person name="Rupp O."/>
            <person name="Lauersen K.J."/>
            <person name="Blifernez-Klassen O."/>
            <person name="Kalinowski J."/>
            <person name="Goesmann A."/>
            <person name="Mussgnug J.H."/>
            <person name="Kruse O."/>
        </authorList>
    </citation>
    <scope>NUCLEOTIDE SEQUENCE [LARGE SCALE GENOMIC DNA]</scope>
    <source>
        <strain evidence="1 2">SAG 48.87</strain>
    </source>
</reference>
<name>A0A0D2MAR4_9CHLO</name>
<protein>
    <submittedName>
        <fullName evidence="1">Uncharacterized protein</fullName>
    </submittedName>
</protein>
<dbReference type="Pfam" id="PF19069">
    <property type="entry name" value="DUF5765"/>
    <property type="match status" value="1"/>
</dbReference>
<dbReference type="KEGG" id="mng:MNEG_15527"/>
<dbReference type="Proteomes" id="UP000054498">
    <property type="component" value="Unassembled WGS sequence"/>
</dbReference>
<dbReference type="EMBL" id="KK105624">
    <property type="protein sequence ID" value="KIY92435.1"/>
    <property type="molecule type" value="Genomic_DNA"/>
</dbReference>
<dbReference type="InterPro" id="IPR043912">
    <property type="entry name" value="DUF5765"/>
</dbReference>
<keyword evidence="2" id="KW-1185">Reference proteome</keyword>